<evidence type="ECO:0000313" key="2">
    <source>
        <dbReference type="EMBL" id="RSU07903.1"/>
    </source>
</evidence>
<accession>A0A430AIR8</accession>
<keyword evidence="3" id="KW-1185">Reference proteome</keyword>
<dbReference type="Gene3D" id="3.90.550.10">
    <property type="entry name" value="Spore Coat Polysaccharide Biosynthesis Protein SpsA, Chain A"/>
    <property type="match status" value="2"/>
</dbReference>
<dbReference type="AlphaFoldDB" id="A0A430AIR8"/>
<dbReference type="CDD" id="cd04184">
    <property type="entry name" value="GT2_RfbC_Mx_like"/>
    <property type="match status" value="1"/>
</dbReference>
<dbReference type="InterPro" id="IPR001173">
    <property type="entry name" value="Glyco_trans_2-like"/>
</dbReference>
<dbReference type="RefSeq" id="WP_126821978.1">
    <property type="nucleotide sequence ID" value="NZ_JBHLWU010000001.1"/>
</dbReference>
<sequence>MTTDENQIVMNIDDKIKNPKTKEITIVGWALDLSTRMIPKIKVSAKEAVVQLTHRADVNELYQLVPYGSVGFVITFNLRETNGKKIDILFEGENSSLTESVDLMLNVRNPNAGKTKAMLKQKLLRVKKGLGYIKRNGLLNTYRRLKIDQKKSNDLYLEWIQKNEKSLVEEADANQIFDYKPKISIVMPVYNVPEIWLRKSIESVCKQNYTNWELCICDDASTDVQIKKVLEEYASKDQRIKVVFHKENTHICGATNSALKLATGEFIALLDNDDELALNALYEIVARLNTNSEYDLLYSDEDKINEQGVRMDPAFKPDWSPDLLMGTNYISHLGVYRRSIIEQIGGFREGFEGAQDYDLVLRFVEQTESKRIGHIAKILYHWRVLPSSTASEQSSKEYAFTAGRKALQEALARRENEGQVFDGPAKGFYDVQYEIKHKEKVTVIIPTRNGYKDVKKCVDSIIDKTSYPNYEIMIADNGSDDPKMKELYAAYQEKLNNKFIVESIDIPFNYAKINNIAAEKATGTYLLFLNNDTEVIAPDWMTRMVSFAQFDRIGAVGAKLYYENNTIQHAGVVVGLGGLAGHVHHTFPKGDFGYFGKLIVNVNYLAITAACLMTKKTDFEKVSGFDEKLVVAYNDVDLCLKIYASGKDNVWLHGAELYHYESQSRGYEDTPEKQTRFLKEAQYFASKWPKYIENDPYYNPNLTRKAGDFSINLD</sequence>
<evidence type="ECO:0000259" key="1">
    <source>
        <dbReference type="Pfam" id="PF00535"/>
    </source>
</evidence>
<feature type="domain" description="Glycosyltransferase 2-like" evidence="1">
    <location>
        <begin position="184"/>
        <end position="344"/>
    </location>
</feature>
<dbReference type="PANTHER" id="PTHR43179">
    <property type="entry name" value="RHAMNOSYLTRANSFERASE WBBL"/>
    <property type="match status" value="1"/>
</dbReference>
<dbReference type="PANTHER" id="PTHR43179:SF7">
    <property type="entry name" value="RHAMNOSYLTRANSFERASE WBBL"/>
    <property type="match status" value="1"/>
</dbReference>
<dbReference type="InterPro" id="IPR029044">
    <property type="entry name" value="Nucleotide-diphossugar_trans"/>
</dbReference>
<proteinExistence type="predicted"/>
<dbReference type="GO" id="GO:0016757">
    <property type="term" value="F:glycosyltransferase activity"/>
    <property type="evidence" value="ECO:0007669"/>
    <property type="project" value="UniProtKB-KW"/>
</dbReference>
<name>A0A430AIR8_9ENTE</name>
<evidence type="ECO:0000313" key="3">
    <source>
        <dbReference type="Proteomes" id="UP000288669"/>
    </source>
</evidence>
<dbReference type="Proteomes" id="UP000288669">
    <property type="component" value="Unassembled WGS sequence"/>
</dbReference>
<keyword evidence="2" id="KW-0808">Transferase</keyword>
<reference evidence="2 3" key="1">
    <citation type="submission" date="2017-05" db="EMBL/GenBank/DDBJ databases">
        <title>Vagococcus spp. assemblies.</title>
        <authorList>
            <person name="Gulvik C.A."/>
        </authorList>
    </citation>
    <scope>NUCLEOTIDE SEQUENCE [LARGE SCALE GENOMIC DNA]</scope>
    <source>
        <strain evidence="2 3">DSM 24756</strain>
    </source>
</reference>
<comment type="caution">
    <text evidence="2">The sequence shown here is derived from an EMBL/GenBank/DDBJ whole genome shotgun (WGS) entry which is preliminary data.</text>
</comment>
<gene>
    <name evidence="2" type="ORF">CBF30_01295</name>
</gene>
<organism evidence="2 3">
    <name type="scientific">Vagococcus entomophilus</name>
    <dbReference type="NCBI Taxonomy" id="1160095"/>
    <lineage>
        <taxon>Bacteria</taxon>
        <taxon>Bacillati</taxon>
        <taxon>Bacillota</taxon>
        <taxon>Bacilli</taxon>
        <taxon>Lactobacillales</taxon>
        <taxon>Enterococcaceae</taxon>
        <taxon>Vagococcus</taxon>
    </lineage>
</organism>
<dbReference type="OrthoDB" id="8773442at2"/>
<feature type="domain" description="Glycosyltransferase 2-like" evidence="1">
    <location>
        <begin position="442"/>
        <end position="564"/>
    </location>
</feature>
<dbReference type="Pfam" id="PF00535">
    <property type="entry name" value="Glycos_transf_2"/>
    <property type="match status" value="2"/>
</dbReference>
<dbReference type="SUPFAM" id="SSF53448">
    <property type="entry name" value="Nucleotide-diphospho-sugar transferases"/>
    <property type="match status" value="2"/>
</dbReference>
<dbReference type="EMBL" id="NGJZ01000001">
    <property type="protein sequence ID" value="RSU07903.1"/>
    <property type="molecule type" value="Genomic_DNA"/>
</dbReference>
<dbReference type="CDD" id="cd04186">
    <property type="entry name" value="GT_2_like_c"/>
    <property type="match status" value="1"/>
</dbReference>
<protein>
    <submittedName>
        <fullName evidence="2">Glycosyl transferase family 2</fullName>
    </submittedName>
</protein>